<gene>
    <name evidence="4" type="ORF">BLX24_11565</name>
</gene>
<evidence type="ECO:0000256" key="2">
    <source>
        <dbReference type="ARBA" id="ARBA00023136"/>
    </source>
</evidence>
<keyword evidence="2" id="KW-0472">Membrane</keyword>
<accession>A0A1S2VLL1</accession>
<proteinExistence type="predicted"/>
<evidence type="ECO:0000256" key="1">
    <source>
        <dbReference type="ARBA" id="ARBA00004370"/>
    </source>
</evidence>
<dbReference type="AlphaFoldDB" id="A0A1S2VLL1"/>
<dbReference type="Proteomes" id="UP000181790">
    <property type="component" value="Unassembled WGS sequence"/>
</dbReference>
<evidence type="ECO:0000313" key="5">
    <source>
        <dbReference type="Proteomes" id="UP000181790"/>
    </source>
</evidence>
<dbReference type="Pfam" id="PF01103">
    <property type="entry name" value="Omp85"/>
    <property type="match status" value="1"/>
</dbReference>
<dbReference type="InterPro" id="IPR000184">
    <property type="entry name" value="Bac_surfAg_D15"/>
</dbReference>
<organism evidence="4 5">
    <name type="scientific">Arsenicibacter rosenii</name>
    <dbReference type="NCBI Taxonomy" id="1750698"/>
    <lineage>
        <taxon>Bacteria</taxon>
        <taxon>Pseudomonadati</taxon>
        <taxon>Bacteroidota</taxon>
        <taxon>Cytophagia</taxon>
        <taxon>Cytophagales</taxon>
        <taxon>Spirosomataceae</taxon>
        <taxon>Arsenicibacter</taxon>
    </lineage>
</organism>
<dbReference type="Gene3D" id="2.40.160.50">
    <property type="entry name" value="membrane protein fhac: a member of the omp85/tpsb transporter family"/>
    <property type="match status" value="1"/>
</dbReference>
<evidence type="ECO:0000259" key="3">
    <source>
        <dbReference type="Pfam" id="PF01103"/>
    </source>
</evidence>
<dbReference type="Gene3D" id="3.10.20.310">
    <property type="entry name" value="membrane protein fhac"/>
    <property type="match status" value="1"/>
</dbReference>
<keyword evidence="5" id="KW-1185">Reference proteome</keyword>
<reference evidence="4 5" key="1">
    <citation type="submission" date="2016-10" db="EMBL/GenBank/DDBJ databases">
        <title>Arsenicibacter rosenii gen. nov., sp. nov., an efficient arsenic-methylating bacterium isolated from an arsenic-contaminated paddy soil.</title>
        <authorList>
            <person name="Huang K."/>
        </authorList>
    </citation>
    <scope>NUCLEOTIDE SEQUENCE [LARGE SCALE GENOMIC DNA]</scope>
    <source>
        <strain evidence="4 5">SM-1</strain>
    </source>
</reference>
<comment type="caution">
    <text evidence="4">The sequence shown here is derived from an EMBL/GenBank/DDBJ whole genome shotgun (WGS) entry which is preliminary data.</text>
</comment>
<sequence>MKETTPVSAIVQETRQATPVNDSLVIVRSVRLTGNFRTRTRIVLREMAVHVGDTLRVSQLAEKLTWSQRNINNTNLFVTVDVDACVTNPDFEYKPVIPPGAIQPVDVEVVLKERWYLFAFPVFDIADRNFNEWWYERGRDLRRTVYGGYLSHRNLTGNGDRLNVALESGFTRRAALTYQLPYLDKAQRTGMRFDLSYSTNKDVSYRTQADKWVYTRAERTLRERFNAGFTLTYRNSFYNYNGFEVRYVRNWIADTVASLNPGYYLDGNNHQRYLSLSYTYRYDKRDNVAYPLRGKVFQVSVGQSGLFSGANWSVTSLNADYSRFLPVRGPLYYGVGLQGQLTLGKRQPYSSLRGIGIGPNVMRGYELYVIDGQHMGLMRNSLRYQLFNVRKQLSWVPVRQFNTLPLAAYLTLFGDLGYIRSNVAAQYESRLANKLLYSTGLGLDVVTFYNVVGRFSYSVNRQGQTGIFFNVTRSL</sequence>
<name>A0A1S2VLL1_9BACT</name>
<protein>
    <recommendedName>
        <fullName evidence="3">Bacterial surface antigen (D15) domain-containing protein</fullName>
    </recommendedName>
</protein>
<dbReference type="EMBL" id="MORL01000005">
    <property type="protein sequence ID" value="OIN59115.1"/>
    <property type="molecule type" value="Genomic_DNA"/>
</dbReference>
<evidence type="ECO:0000313" key="4">
    <source>
        <dbReference type="EMBL" id="OIN59115.1"/>
    </source>
</evidence>
<feature type="domain" description="Bacterial surface antigen (D15)" evidence="3">
    <location>
        <begin position="154"/>
        <end position="372"/>
    </location>
</feature>
<comment type="subcellular location">
    <subcellularLocation>
        <location evidence="1">Membrane</location>
    </subcellularLocation>
</comment>
<dbReference type="GO" id="GO:0019867">
    <property type="term" value="C:outer membrane"/>
    <property type="evidence" value="ECO:0007669"/>
    <property type="project" value="InterPro"/>
</dbReference>